<dbReference type="EMBL" id="JAUBDI010000001">
    <property type="protein sequence ID" value="MDW0111924.1"/>
    <property type="molecule type" value="Genomic_DNA"/>
</dbReference>
<dbReference type="Pfam" id="PF10368">
    <property type="entry name" value="YkyA"/>
    <property type="match status" value="1"/>
</dbReference>
<organism evidence="4 5">
    <name type="scientific">Sporosarcina saromensis</name>
    <dbReference type="NCBI Taxonomy" id="359365"/>
    <lineage>
        <taxon>Bacteria</taxon>
        <taxon>Bacillati</taxon>
        <taxon>Bacillota</taxon>
        <taxon>Bacilli</taxon>
        <taxon>Bacillales</taxon>
        <taxon>Caryophanaceae</taxon>
        <taxon>Sporosarcina</taxon>
    </lineage>
</organism>
<feature type="signal peptide" evidence="3">
    <location>
        <begin position="1"/>
        <end position="22"/>
    </location>
</feature>
<keyword evidence="1" id="KW-0175">Coiled coil</keyword>
<feature type="region of interest" description="Disordered" evidence="2">
    <location>
        <begin position="36"/>
        <end position="55"/>
    </location>
</feature>
<dbReference type="Proteomes" id="UP001282284">
    <property type="component" value="Unassembled WGS sequence"/>
</dbReference>
<evidence type="ECO:0000313" key="5">
    <source>
        <dbReference type="Proteomes" id="UP001282284"/>
    </source>
</evidence>
<reference evidence="4 5" key="1">
    <citation type="submission" date="2023-06" db="EMBL/GenBank/DDBJ databases">
        <title>Sporosarcina sp. nov., isolated from Korean traditional fermented seafood 'Jeotgal'.</title>
        <authorList>
            <person name="Yang A.I."/>
            <person name="Shin N.-R."/>
        </authorList>
    </citation>
    <scope>NUCLEOTIDE SEQUENCE [LARGE SCALE GENOMIC DNA]</scope>
    <source>
        <strain evidence="4 5">KCTC13119</strain>
    </source>
</reference>
<evidence type="ECO:0000256" key="2">
    <source>
        <dbReference type="SAM" id="MobiDB-lite"/>
    </source>
</evidence>
<feature type="chain" id="PRO_5047298181" evidence="3">
    <location>
        <begin position="23"/>
        <end position="213"/>
    </location>
</feature>
<dbReference type="SUPFAM" id="SSF140423">
    <property type="entry name" value="MW0975(SA0943)-like"/>
    <property type="match status" value="1"/>
</dbReference>
<gene>
    <name evidence="4" type="ORF">QT711_01910</name>
</gene>
<name>A0ABU4G4P5_9BACL</name>
<evidence type="ECO:0000256" key="3">
    <source>
        <dbReference type="SAM" id="SignalP"/>
    </source>
</evidence>
<accession>A0ABU4G4P5</accession>
<dbReference type="InterPro" id="IPR036785">
    <property type="entry name" value="YkyA-like_sf"/>
</dbReference>
<keyword evidence="3" id="KW-0732">Signal</keyword>
<dbReference type="RefSeq" id="WP_317941793.1">
    <property type="nucleotide sequence ID" value="NZ_JAUBDI010000001.1"/>
</dbReference>
<evidence type="ECO:0000313" key="4">
    <source>
        <dbReference type="EMBL" id="MDW0111924.1"/>
    </source>
</evidence>
<sequence length="213" mass="24299">MNKKIYSIIAVSVMALSACSIGSSTESQLSETLTKMNDSEAQYRSSQSTLTELEQTEQKTFTETMELTKEDVDQLRNKVAELEKSIEDRLAQLKEEEAAMHEAKGFVTELESIAEKASEAEKKKIEELNRAVQDRYDLHDQFIEAYRALSSQQKEFYALLVKENVELADLKEKVKEVNEQNEVVKDAIAKFNEATKIVNDLKQDVFSSLEKEE</sequence>
<feature type="coiled-coil region" evidence="1">
    <location>
        <begin position="160"/>
        <end position="204"/>
    </location>
</feature>
<protein>
    <submittedName>
        <fullName evidence="4">YkyA family protein</fullName>
    </submittedName>
</protein>
<dbReference type="PROSITE" id="PS51257">
    <property type="entry name" value="PROKAR_LIPOPROTEIN"/>
    <property type="match status" value="1"/>
</dbReference>
<keyword evidence="5" id="KW-1185">Reference proteome</keyword>
<dbReference type="InterPro" id="IPR019454">
    <property type="entry name" value="Lipoprot_YkyA-like"/>
</dbReference>
<comment type="caution">
    <text evidence="4">The sequence shown here is derived from an EMBL/GenBank/DDBJ whole genome shotgun (WGS) entry which is preliminary data.</text>
</comment>
<dbReference type="Gene3D" id="1.20.120.570">
    <property type="entry name" value="YkyA-like"/>
    <property type="match status" value="1"/>
</dbReference>
<evidence type="ECO:0000256" key="1">
    <source>
        <dbReference type="SAM" id="Coils"/>
    </source>
</evidence>
<proteinExistence type="predicted"/>